<keyword evidence="2" id="KW-1185">Reference proteome</keyword>
<gene>
    <name evidence="1" type="ORF">B0T21DRAFT_343916</name>
</gene>
<accession>A0AA40EZ63</accession>
<dbReference type="Proteomes" id="UP001172159">
    <property type="component" value="Unassembled WGS sequence"/>
</dbReference>
<evidence type="ECO:0000313" key="1">
    <source>
        <dbReference type="EMBL" id="KAK0748234.1"/>
    </source>
</evidence>
<reference evidence="1" key="1">
    <citation type="submission" date="2023-06" db="EMBL/GenBank/DDBJ databases">
        <title>Genome-scale phylogeny and comparative genomics of the fungal order Sordariales.</title>
        <authorList>
            <consortium name="Lawrence Berkeley National Laboratory"/>
            <person name="Hensen N."/>
            <person name="Bonometti L."/>
            <person name="Westerberg I."/>
            <person name="Brannstrom I.O."/>
            <person name="Guillou S."/>
            <person name="Cros-Aarteil S."/>
            <person name="Calhoun S."/>
            <person name="Haridas S."/>
            <person name="Kuo A."/>
            <person name="Mondo S."/>
            <person name="Pangilinan J."/>
            <person name="Riley R."/>
            <person name="Labutti K."/>
            <person name="Andreopoulos B."/>
            <person name="Lipzen A."/>
            <person name="Chen C."/>
            <person name="Yanf M."/>
            <person name="Daum C."/>
            <person name="Ng V."/>
            <person name="Clum A."/>
            <person name="Steindorff A."/>
            <person name="Ohm R."/>
            <person name="Martin F."/>
            <person name="Silar P."/>
            <person name="Natvig D."/>
            <person name="Lalanne C."/>
            <person name="Gautier V."/>
            <person name="Ament-Velasquez S.L."/>
            <person name="Kruys A."/>
            <person name="Hutchinson M.I."/>
            <person name="Powell A.J."/>
            <person name="Barry K."/>
            <person name="Miller A.N."/>
            <person name="Grigoriev I.V."/>
            <person name="Debuchy R."/>
            <person name="Gladieux P."/>
            <person name="Thoren M.H."/>
            <person name="Johannesson H."/>
        </authorList>
    </citation>
    <scope>NUCLEOTIDE SEQUENCE</scope>
    <source>
        <strain evidence="1">CBS 540.89</strain>
    </source>
</reference>
<protein>
    <submittedName>
        <fullName evidence="1">Uncharacterized protein</fullName>
    </submittedName>
</protein>
<name>A0AA40EZ63_9PEZI</name>
<evidence type="ECO:0000313" key="2">
    <source>
        <dbReference type="Proteomes" id="UP001172159"/>
    </source>
</evidence>
<comment type="caution">
    <text evidence="1">The sequence shown here is derived from an EMBL/GenBank/DDBJ whole genome shotgun (WGS) entry which is preliminary data.</text>
</comment>
<dbReference type="AlphaFoldDB" id="A0AA40EZ63"/>
<proteinExistence type="predicted"/>
<sequence>MGCTPRRRPSARPLLPLHNFTSGTFGTIPATSSSTYPYPPYSKERREDNTINQYPGNIDPTRRCAAEQTRQNRGSYRGIHYFAASNTNPNLAEKRQQQYQYPNPALDWETIFRGPVGNQYQQPPPRQHHRPRFRIQHQRGCCDYCNGGDDDDDDDDDDGYIPPFLSEYYSGVDYSVVEDVDVRIDLPPMQTDWDWIDWERDIAEWPLPR</sequence>
<dbReference type="EMBL" id="JAUKTV010000001">
    <property type="protein sequence ID" value="KAK0748234.1"/>
    <property type="molecule type" value="Genomic_DNA"/>
</dbReference>
<organism evidence="1 2">
    <name type="scientific">Apiosordaria backusii</name>
    <dbReference type="NCBI Taxonomy" id="314023"/>
    <lineage>
        <taxon>Eukaryota</taxon>
        <taxon>Fungi</taxon>
        <taxon>Dikarya</taxon>
        <taxon>Ascomycota</taxon>
        <taxon>Pezizomycotina</taxon>
        <taxon>Sordariomycetes</taxon>
        <taxon>Sordariomycetidae</taxon>
        <taxon>Sordariales</taxon>
        <taxon>Lasiosphaeriaceae</taxon>
        <taxon>Apiosordaria</taxon>
    </lineage>
</organism>